<feature type="region of interest" description="Disordered" evidence="1">
    <location>
        <begin position="145"/>
        <end position="165"/>
    </location>
</feature>
<evidence type="ECO:0000313" key="2">
    <source>
        <dbReference type="EMBL" id="MEJ5046461.1"/>
    </source>
</evidence>
<evidence type="ECO:0000313" key="3">
    <source>
        <dbReference type="Proteomes" id="UP001362100"/>
    </source>
</evidence>
<name>A0ABU8PUN0_9GAMM</name>
<organism evidence="2 3">
    <name type="scientific">Pantoea nemavictus</name>
    <dbReference type="NCBI Taxonomy" id="2726955"/>
    <lineage>
        <taxon>Bacteria</taxon>
        <taxon>Pseudomonadati</taxon>
        <taxon>Pseudomonadota</taxon>
        <taxon>Gammaproteobacteria</taxon>
        <taxon>Enterobacterales</taxon>
        <taxon>Erwiniaceae</taxon>
        <taxon>Pantoea</taxon>
    </lineage>
</organism>
<accession>A0ABU8PUN0</accession>
<gene>
    <name evidence="2" type="ORF">WH298_14820</name>
</gene>
<sequence length="287" mass="32738">MKRFIYYGYNFKRKIPDLKSLVECVQNDKPPLTYLMSSEVEEWVKQGAEVDVNPLFAGCQFQFADGTAIEYDKKSAKIKRYSADNRPAWFVAKNEYWSIWLQNFQYKSDEVAHLVKEIKDMDLAQRRELADLLFDLDLKKLSSSTTANSHKEHSKPLGNTQSRTTAPRVMDLGSIEFFKQFVDRLQNAIDAHQIPTLQILTAEDDMKAVSAEVKGATRTYYQAICGENVPNVNRASSLNPDIYCDRLKPMIAAVHEIGVENYYAEMVKAIAAANGAFIRDFSFAYPL</sequence>
<proteinExistence type="predicted"/>
<evidence type="ECO:0000256" key="1">
    <source>
        <dbReference type="SAM" id="MobiDB-lite"/>
    </source>
</evidence>
<keyword evidence="3" id="KW-1185">Reference proteome</keyword>
<protein>
    <submittedName>
        <fullName evidence="2">Uncharacterized protein</fullName>
    </submittedName>
</protein>
<dbReference type="EMBL" id="JBBGZW010000001">
    <property type="protein sequence ID" value="MEJ5046461.1"/>
    <property type="molecule type" value="Genomic_DNA"/>
</dbReference>
<reference evidence="2 3" key="1">
    <citation type="submission" date="2023-12" db="EMBL/GenBank/DDBJ databases">
        <title>Gut-associated functions are favored during microbiome assembly across C. elegans life.</title>
        <authorList>
            <person name="Zimmermann J."/>
        </authorList>
    </citation>
    <scope>NUCLEOTIDE SEQUENCE [LARGE SCALE GENOMIC DNA]</scope>
    <source>
        <strain evidence="2 3">BIGb0393</strain>
    </source>
</reference>
<comment type="caution">
    <text evidence="2">The sequence shown here is derived from an EMBL/GenBank/DDBJ whole genome shotgun (WGS) entry which is preliminary data.</text>
</comment>
<dbReference type="Proteomes" id="UP001362100">
    <property type="component" value="Unassembled WGS sequence"/>
</dbReference>
<dbReference type="RefSeq" id="WP_180823194.1">
    <property type="nucleotide sequence ID" value="NZ_JACAWY010000001.1"/>
</dbReference>